<dbReference type="Proteomes" id="UP001152798">
    <property type="component" value="Chromosome 5"/>
</dbReference>
<proteinExistence type="inferred from homology"/>
<accession>A0A9P0HI98</accession>
<keyword evidence="6 9" id="KW-1133">Transmembrane helix</keyword>
<dbReference type="NCBIfam" id="TIGR00861">
    <property type="entry name" value="MIP"/>
    <property type="match status" value="1"/>
</dbReference>
<comment type="subcellular location">
    <subcellularLocation>
        <location evidence="1">Cell membrane</location>
        <topology evidence="1">Multi-pass membrane protein</topology>
    </subcellularLocation>
</comment>
<evidence type="ECO:0000256" key="6">
    <source>
        <dbReference type="ARBA" id="ARBA00022989"/>
    </source>
</evidence>
<comment type="similarity">
    <text evidence="2 8">Belongs to the MIP/aquaporin (TC 1.A.8) family.</text>
</comment>
<organism evidence="10 11">
    <name type="scientific">Nezara viridula</name>
    <name type="common">Southern green stink bug</name>
    <name type="synonym">Cimex viridulus</name>
    <dbReference type="NCBI Taxonomy" id="85310"/>
    <lineage>
        <taxon>Eukaryota</taxon>
        <taxon>Metazoa</taxon>
        <taxon>Ecdysozoa</taxon>
        <taxon>Arthropoda</taxon>
        <taxon>Hexapoda</taxon>
        <taxon>Insecta</taxon>
        <taxon>Pterygota</taxon>
        <taxon>Neoptera</taxon>
        <taxon>Paraneoptera</taxon>
        <taxon>Hemiptera</taxon>
        <taxon>Heteroptera</taxon>
        <taxon>Panheteroptera</taxon>
        <taxon>Pentatomomorpha</taxon>
        <taxon>Pentatomoidea</taxon>
        <taxon>Pentatomidae</taxon>
        <taxon>Pentatominae</taxon>
        <taxon>Nezara</taxon>
    </lineage>
</organism>
<keyword evidence="4" id="KW-1003">Cell membrane</keyword>
<dbReference type="PROSITE" id="PS00221">
    <property type="entry name" value="MIP"/>
    <property type="match status" value="1"/>
</dbReference>
<dbReference type="InterPro" id="IPR023271">
    <property type="entry name" value="Aquaporin-like"/>
</dbReference>
<evidence type="ECO:0000313" key="11">
    <source>
        <dbReference type="Proteomes" id="UP001152798"/>
    </source>
</evidence>
<reference evidence="10" key="1">
    <citation type="submission" date="2022-01" db="EMBL/GenBank/DDBJ databases">
        <authorList>
            <person name="King R."/>
        </authorList>
    </citation>
    <scope>NUCLEOTIDE SEQUENCE</scope>
</reference>
<feature type="transmembrane region" description="Helical" evidence="9">
    <location>
        <begin position="214"/>
        <end position="235"/>
    </location>
</feature>
<dbReference type="AlphaFoldDB" id="A0A9P0HI98"/>
<dbReference type="OrthoDB" id="3222at2759"/>
<dbReference type="GO" id="GO:0015267">
    <property type="term" value="F:channel activity"/>
    <property type="evidence" value="ECO:0007669"/>
    <property type="project" value="InterPro"/>
</dbReference>
<evidence type="ECO:0000256" key="1">
    <source>
        <dbReference type="ARBA" id="ARBA00004651"/>
    </source>
</evidence>
<evidence type="ECO:0000313" key="10">
    <source>
        <dbReference type="EMBL" id="CAH1402036.1"/>
    </source>
</evidence>
<keyword evidence="7 9" id="KW-0472">Membrane</keyword>
<dbReference type="GO" id="GO:0005886">
    <property type="term" value="C:plasma membrane"/>
    <property type="evidence" value="ECO:0007669"/>
    <property type="project" value="UniProtKB-SubCell"/>
</dbReference>
<dbReference type="PANTHER" id="PTHR19139">
    <property type="entry name" value="AQUAPORIN TRANSPORTER"/>
    <property type="match status" value="1"/>
</dbReference>
<gene>
    <name evidence="10" type="ORF">NEZAVI_LOCUS10952</name>
</gene>
<dbReference type="PRINTS" id="PR00783">
    <property type="entry name" value="MINTRINSICP"/>
</dbReference>
<feature type="transmembrane region" description="Helical" evidence="9">
    <location>
        <begin position="25"/>
        <end position="48"/>
    </location>
</feature>
<dbReference type="Gene3D" id="1.20.1080.10">
    <property type="entry name" value="Glycerol uptake facilitator protein"/>
    <property type="match status" value="1"/>
</dbReference>
<protein>
    <recommendedName>
        <fullName evidence="12">Aquaporin</fullName>
    </recommendedName>
</protein>
<dbReference type="InterPro" id="IPR000425">
    <property type="entry name" value="MIP"/>
</dbReference>
<evidence type="ECO:0000256" key="8">
    <source>
        <dbReference type="RuleBase" id="RU000477"/>
    </source>
</evidence>
<keyword evidence="11" id="KW-1185">Reference proteome</keyword>
<dbReference type="InterPro" id="IPR034294">
    <property type="entry name" value="Aquaporin_transptr"/>
</dbReference>
<feature type="transmembrane region" description="Helical" evidence="9">
    <location>
        <begin position="143"/>
        <end position="161"/>
    </location>
</feature>
<dbReference type="InterPro" id="IPR022357">
    <property type="entry name" value="MIP_CS"/>
</dbReference>
<dbReference type="EMBL" id="OV725081">
    <property type="protein sequence ID" value="CAH1402036.1"/>
    <property type="molecule type" value="Genomic_DNA"/>
</dbReference>
<sequence>MKDMMEILGTVEVTEKDKAIELLKALLAEFIGTFFITYFGCMSCINLGNLISLKSIVLIALTFGFVVMVSVQALGHVSGGHFNPAVTVGFMVVTSIPVIRGLFYLLVQSLGAVIGALVLMGVTPSESRGKLGLTSVTVKVEQALVVEFVLGFFLVLVVFGVSDKKKPLAKPAAALAVGLTVAGGHLSSIQYTGASMNPARSLGPAVVSNNWENLWVYWIGPILGGICAALLYFFILKAKDSSDAANTPGEV</sequence>
<evidence type="ECO:0000256" key="7">
    <source>
        <dbReference type="ARBA" id="ARBA00023136"/>
    </source>
</evidence>
<evidence type="ECO:0008006" key="12">
    <source>
        <dbReference type="Google" id="ProtNLM"/>
    </source>
</evidence>
<dbReference type="Pfam" id="PF00230">
    <property type="entry name" value="MIP"/>
    <property type="match status" value="1"/>
</dbReference>
<feature type="transmembrane region" description="Helical" evidence="9">
    <location>
        <begin position="104"/>
        <end position="123"/>
    </location>
</feature>
<keyword evidence="5 8" id="KW-0812">Transmembrane</keyword>
<dbReference type="PANTHER" id="PTHR19139:SF199">
    <property type="entry name" value="MIP17260P"/>
    <property type="match status" value="1"/>
</dbReference>
<feature type="transmembrane region" description="Helical" evidence="9">
    <location>
        <begin position="173"/>
        <end position="194"/>
    </location>
</feature>
<feature type="transmembrane region" description="Helical" evidence="9">
    <location>
        <begin position="81"/>
        <end position="99"/>
    </location>
</feature>
<evidence type="ECO:0000256" key="4">
    <source>
        <dbReference type="ARBA" id="ARBA00022475"/>
    </source>
</evidence>
<keyword evidence="3 8" id="KW-0813">Transport</keyword>
<evidence type="ECO:0000256" key="5">
    <source>
        <dbReference type="ARBA" id="ARBA00022692"/>
    </source>
</evidence>
<evidence type="ECO:0000256" key="9">
    <source>
        <dbReference type="SAM" id="Phobius"/>
    </source>
</evidence>
<evidence type="ECO:0000256" key="2">
    <source>
        <dbReference type="ARBA" id="ARBA00006175"/>
    </source>
</evidence>
<name>A0A9P0HI98_NEZVI</name>
<feature type="transmembrane region" description="Helical" evidence="9">
    <location>
        <begin position="55"/>
        <end position="75"/>
    </location>
</feature>
<evidence type="ECO:0000256" key="3">
    <source>
        <dbReference type="ARBA" id="ARBA00022448"/>
    </source>
</evidence>
<dbReference type="CDD" id="cd00333">
    <property type="entry name" value="MIP"/>
    <property type="match status" value="1"/>
</dbReference>
<dbReference type="SUPFAM" id="SSF81338">
    <property type="entry name" value="Aquaporin-like"/>
    <property type="match status" value="1"/>
</dbReference>